<feature type="transmembrane region" description="Helical" evidence="2">
    <location>
        <begin position="237"/>
        <end position="254"/>
    </location>
</feature>
<dbReference type="AlphaFoldDB" id="A0A2C7AT20"/>
<feature type="transmembrane region" description="Helical" evidence="2">
    <location>
        <begin position="148"/>
        <end position="168"/>
    </location>
</feature>
<evidence type="ECO:0000313" key="3">
    <source>
        <dbReference type="EMBL" id="SBN39436.1"/>
    </source>
</evidence>
<feature type="transmembrane region" description="Helical" evidence="2">
    <location>
        <begin position="122"/>
        <end position="141"/>
    </location>
</feature>
<keyword evidence="2" id="KW-0812">Transmembrane</keyword>
<feature type="region of interest" description="Disordered" evidence="1">
    <location>
        <begin position="412"/>
        <end position="434"/>
    </location>
</feature>
<name>A0A2C7AT20_9ACTN</name>
<feature type="region of interest" description="Disordered" evidence="1">
    <location>
        <begin position="1"/>
        <end position="28"/>
    </location>
</feature>
<dbReference type="EMBL" id="LT576035">
    <property type="protein sequence ID" value="SBN39436.1"/>
    <property type="molecule type" value="Genomic_DNA"/>
</dbReference>
<protein>
    <submittedName>
        <fullName evidence="3">Uncharacterized protein</fullName>
    </submittedName>
</protein>
<evidence type="ECO:0000256" key="1">
    <source>
        <dbReference type="SAM" id="MobiDB-lite"/>
    </source>
</evidence>
<feature type="transmembrane region" description="Helical" evidence="2">
    <location>
        <begin position="69"/>
        <end position="87"/>
    </location>
</feature>
<feature type="transmembrane region" description="Helical" evidence="2">
    <location>
        <begin position="96"/>
        <end position="116"/>
    </location>
</feature>
<accession>A0A2C7AT20</accession>
<feature type="transmembrane region" description="Helical" evidence="2">
    <location>
        <begin position="35"/>
        <end position="57"/>
    </location>
</feature>
<feature type="transmembrane region" description="Helical" evidence="2">
    <location>
        <begin position="290"/>
        <end position="310"/>
    </location>
</feature>
<gene>
    <name evidence="3" type="ORF">PFR_JS10_1793</name>
</gene>
<proteinExistence type="predicted"/>
<feature type="transmembrane region" description="Helical" evidence="2">
    <location>
        <begin position="355"/>
        <end position="374"/>
    </location>
</feature>
<keyword evidence="2" id="KW-1133">Transmembrane helix</keyword>
<reference evidence="3" key="1">
    <citation type="submission" date="2016-05" db="EMBL/GenBank/DDBJ databases">
        <authorList>
            <person name="Lavstsen T."/>
            <person name="Jespersen J.S."/>
        </authorList>
    </citation>
    <scope>NUCLEOTIDE SEQUENCE</scope>
    <source>
        <strain evidence="3">PFRJS10</strain>
    </source>
</reference>
<feature type="transmembrane region" description="Helical" evidence="2">
    <location>
        <begin position="386"/>
        <end position="406"/>
    </location>
</feature>
<feature type="transmembrane region" description="Helical" evidence="2">
    <location>
        <begin position="322"/>
        <end position="343"/>
    </location>
</feature>
<feature type="transmembrane region" description="Helical" evidence="2">
    <location>
        <begin position="174"/>
        <end position="193"/>
    </location>
</feature>
<keyword evidence="2" id="KW-0472">Membrane</keyword>
<feature type="transmembrane region" description="Helical" evidence="2">
    <location>
        <begin position="213"/>
        <end position="231"/>
    </location>
</feature>
<sequence>MTRLQESHPMSQPVAVPEQGSADPPLKPASQTRRVIVLLVPCGVAMVMGLDAALVLLGPPAPLSGERFSSAHGIIMTIGFLEALVSLESAVSLRRLWAYCAPAALAVGALLVLTPLPLQAGQLLMLVGCALLIVNYSVLWTRKHEPMVAVQVGGALAALGAVLLWTGGVSIPDLFAWLVTFLVLTIAAERVVISRFSPSVLTPAGARRYQRGIVVISALIVFACPLTTIWSGRVLPVFGLALIALTVVAAWGDGARSDLRVRARATVAGSDAASDADTASGSAITPSQRFTGVMVFISYMWLIVTGLLLVHPTLSGLHYDALLHAVFLGFVMTMVVAHVPTYLPFLLEIRFRFNPGFWGVAVLLNVGLVVRIVADLAGSETGRTLGGLANIAALLSLVAVAVWAAVVKGPEDPQAPAGDTRAISDTSPTKDSRA</sequence>
<organism evidence="3">
    <name type="scientific">Propionibacterium freudenreichii</name>
    <dbReference type="NCBI Taxonomy" id="1744"/>
    <lineage>
        <taxon>Bacteria</taxon>
        <taxon>Bacillati</taxon>
        <taxon>Actinomycetota</taxon>
        <taxon>Actinomycetes</taxon>
        <taxon>Propionibacteriales</taxon>
        <taxon>Propionibacteriaceae</taxon>
        <taxon>Propionibacterium</taxon>
    </lineage>
</organism>
<evidence type="ECO:0000256" key="2">
    <source>
        <dbReference type="SAM" id="Phobius"/>
    </source>
</evidence>